<dbReference type="InterPro" id="IPR022300">
    <property type="entry name" value="PPK2-rel_1"/>
</dbReference>
<evidence type="ECO:0000313" key="5">
    <source>
        <dbReference type="Proteomes" id="UP000013523"/>
    </source>
</evidence>
<accession>R4K578</accession>
<dbReference type="InterPro" id="IPR027417">
    <property type="entry name" value="P-loop_NTPase"/>
</dbReference>
<dbReference type="InterPro" id="IPR022488">
    <property type="entry name" value="PPK2-related"/>
</dbReference>
<dbReference type="KEGG" id="cpas:Clopa_0639"/>
<dbReference type="HOGENOM" id="CLU_048699_1_0_9"/>
<dbReference type="NCBIfam" id="TIGR03709">
    <property type="entry name" value="PPK2_rel_1"/>
    <property type="match status" value="1"/>
</dbReference>
<dbReference type="eggNOG" id="COG2326">
    <property type="taxonomic scope" value="Bacteria"/>
</dbReference>
<dbReference type="RefSeq" id="WP_015614010.1">
    <property type="nucleotide sequence ID" value="NC_021182.1"/>
</dbReference>
<evidence type="ECO:0000259" key="3">
    <source>
        <dbReference type="Pfam" id="PF03976"/>
    </source>
</evidence>
<dbReference type="PANTHER" id="PTHR34383:SF3">
    <property type="entry name" value="POLYPHOSPHATE:AMP PHOSPHOTRANSFERASE"/>
    <property type="match status" value="1"/>
</dbReference>
<dbReference type="SUPFAM" id="SSF52540">
    <property type="entry name" value="P-loop containing nucleoside triphosphate hydrolases"/>
    <property type="match status" value="1"/>
</dbReference>
<dbReference type="InterPro" id="IPR016898">
    <property type="entry name" value="Polyphosphate_phosphotransfera"/>
</dbReference>
<dbReference type="AlphaFoldDB" id="R4K578"/>
<organism evidence="4 5">
    <name type="scientific">Clostridium pasteurianum BC1</name>
    <dbReference type="NCBI Taxonomy" id="86416"/>
    <lineage>
        <taxon>Bacteria</taxon>
        <taxon>Bacillati</taxon>
        <taxon>Bacillota</taxon>
        <taxon>Clostridia</taxon>
        <taxon>Eubacteriales</taxon>
        <taxon>Clostridiaceae</taxon>
        <taxon>Clostridium</taxon>
    </lineage>
</organism>
<dbReference type="EMBL" id="CP003261">
    <property type="protein sequence ID" value="AGK95684.1"/>
    <property type="molecule type" value="Genomic_DNA"/>
</dbReference>
<dbReference type="PATRIC" id="fig|86416.3.peg.623"/>
<dbReference type="Pfam" id="PF03976">
    <property type="entry name" value="PPK2"/>
    <property type="match status" value="1"/>
</dbReference>
<dbReference type="Gene3D" id="3.40.50.300">
    <property type="entry name" value="P-loop containing nucleotide triphosphate hydrolases"/>
    <property type="match status" value="1"/>
</dbReference>
<name>R4K578_CLOPA</name>
<dbReference type="GO" id="GO:0008976">
    <property type="term" value="F:polyphosphate kinase activity"/>
    <property type="evidence" value="ECO:0007669"/>
    <property type="project" value="InterPro"/>
</dbReference>
<keyword evidence="5" id="KW-1185">Reference proteome</keyword>
<keyword evidence="1 4" id="KW-0808">Transferase</keyword>
<evidence type="ECO:0000256" key="2">
    <source>
        <dbReference type="ARBA" id="ARBA00022777"/>
    </source>
</evidence>
<feature type="domain" description="Polyphosphate kinase-2-related" evidence="3">
    <location>
        <begin position="26"/>
        <end position="250"/>
    </location>
</feature>
<dbReference type="Proteomes" id="UP000013523">
    <property type="component" value="Chromosome"/>
</dbReference>
<protein>
    <submittedName>
        <fullName evidence="4">Polyphosphate:nucleotide phosphotransferase, PPK2 family</fullName>
    </submittedName>
</protein>
<proteinExistence type="predicted"/>
<gene>
    <name evidence="4" type="ORF">Clopa_0639</name>
</gene>
<sequence length="272" mass="32246">MMIEKFTIKSKEKINLNDFDPEYTDQLSKDSIKEEHLKLQTKFEELQDVLYASKKFALLIVLQGMDCSGKDGTVKKALMGVNPNGFNVESFKEPTPEELGHDYLWRVHKAAPQKGDITVFNRSYYEDVLVTRVHKIIDDETALNRFTQINKFEKYLVDNHTVVIKFFLHISKDFQKKKLESRLEIPEKHWKFSAADLTERKFWDKYQQYYEDVLYNCSTEEAPWHIVPSNNRWFRDYFVLKTIVNNLEKLNLNYPEIDGNIQDLIKQVKDSD</sequence>
<reference evidence="4 5" key="1">
    <citation type="submission" date="2012-01" db="EMBL/GenBank/DDBJ databases">
        <title>Complete sequence of chromosome of Clostridium pasteurianum BC1.</title>
        <authorList>
            <consortium name="US DOE Joint Genome Institute"/>
            <person name="Lucas S."/>
            <person name="Han J."/>
            <person name="Lapidus A."/>
            <person name="Cheng J.-F."/>
            <person name="Goodwin L."/>
            <person name="Pitluck S."/>
            <person name="Peters L."/>
            <person name="Mikhailova N."/>
            <person name="Teshima H."/>
            <person name="Detter J.C."/>
            <person name="Han C."/>
            <person name="Tapia R."/>
            <person name="Land M."/>
            <person name="Hauser L."/>
            <person name="Kyrpides N."/>
            <person name="Ivanova N."/>
            <person name="Pagani I."/>
            <person name="Dunn J."/>
            <person name="Taghavi S."/>
            <person name="Francis A."/>
            <person name="van der Lelie D."/>
            <person name="Woyke T."/>
        </authorList>
    </citation>
    <scope>NUCLEOTIDE SEQUENCE [LARGE SCALE GENOMIC DNA]</scope>
    <source>
        <strain evidence="4 5">BC1</strain>
    </source>
</reference>
<dbReference type="GO" id="GO:0006797">
    <property type="term" value="P:polyphosphate metabolic process"/>
    <property type="evidence" value="ECO:0007669"/>
    <property type="project" value="InterPro"/>
</dbReference>
<evidence type="ECO:0000256" key="1">
    <source>
        <dbReference type="ARBA" id="ARBA00022679"/>
    </source>
</evidence>
<dbReference type="PIRSF" id="PIRSF028756">
    <property type="entry name" value="PPK2_prd"/>
    <property type="match status" value="1"/>
</dbReference>
<evidence type="ECO:0000313" key="4">
    <source>
        <dbReference type="EMBL" id="AGK95684.1"/>
    </source>
</evidence>
<dbReference type="STRING" id="86416.Clopa_0639"/>
<dbReference type="PANTHER" id="PTHR34383">
    <property type="entry name" value="POLYPHOSPHATE:AMP PHOSPHOTRANSFERASE-RELATED"/>
    <property type="match status" value="1"/>
</dbReference>
<keyword evidence="2" id="KW-0418">Kinase</keyword>